<dbReference type="InterPro" id="IPR014043">
    <property type="entry name" value="Acyl_transferase_dom"/>
</dbReference>
<dbReference type="PROSITE" id="PS00606">
    <property type="entry name" value="KS3_1"/>
    <property type="match status" value="1"/>
</dbReference>
<keyword evidence="6" id="KW-0808">Transferase</keyword>
<dbReference type="CDD" id="cd19535">
    <property type="entry name" value="Cyc_NRPS"/>
    <property type="match status" value="1"/>
</dbReference>
<dbReference type="Pfam" id="PF00975">
    <property type="entry name" value="Thioesterase"/>
    <property type="match status" value="1"/>
</dbReference>
<evidence type="ECO:0000259" key="8">
    <source>
        <dbReference type="PROSITE" id="PS50075"/>
    </source>
</evidence>
<accession>A0ABN3QG74</accession>
<dbReference type="Gene3D" id="3.30.559.30">
    <property type="entry name" value="Nonribosomal peptide synthetase, condensation domain"/>
    <property type="match status" value="1"/>
</dbReference>
<evidence type="ECO:0000256" key="2">
    <source>
        <dbReference type="ARBA" id="ARBA00004924"/>
    </source>
</evidence>
<dbReference type="InterPro" id="IPR001227">
    <property type="entry name" value="Ac_transferase_dom_sf"/>
</dbReference>
<dbReference type="Gene3D" id="3.40.366.10">
    <property type="entry name" value="Malonyl-Coenzyme A Acyl Carrier Protein, domain 2"/>
    <property type="match status" value="1"/>
</dbReference>
<keyword evidence="11" id="KW-1185">Reference proteome</keyword>
<feature type="domain" description="Carrier" evidence="8">
    <location>
        <begin position="1324"/>
        <end position="1399"/>
    </location>
</feature>
<dbReference type="Pfam" id="PF00550">
    <property type="entry name" value="PP-binding"/>
    <property type="match status" value="1"/>
</dbReference>
<dbReference type="InterPro" id="IPR029058">
    <property type="entry name" value="AB_hydrolase_fold"/>
</dbReference>
<dbReference type="SUPFAM" id="SSF52777">
    <property type="entry name" value="CoA-dependent acyltransferases"/>
    <property type="match status" value="2"/>
</dbReference>
<dbReference type="InterPro" id="IPR020802">
    <property type="entry name" value="TesA-like"/>
</dbReference>
<dbReference type="InterPro" id="IPR036736">
    <property type="entry name" value="ACP-like_sf"/>
</dbReference>
<dbReference type="InterPro" id="IPR036291">
    <property type="entry name" value="NAD(P)-bd_dom_sf"/>
</dbReference>
<keyword evidence="4" id="KW-0597">Phosphoprotein</keyword>
<dbReference type="InterPro" id="IPR050091">
    <property type="entry name" value="PKS_NRPS_Biosynth_Enz"/>
</dbReference>
<dbReference type="InterPro" id="IPR057737">
    <property type="entry name" value="Condensation_MtbB-like"/>
</dbReference>
<dbReference type="Proteomes" id="UP001501509">
    <property type="component" value="Unassembled WGS sequence"/>
</dbReference>
<dbReference type="RefSeq" id="WP_344547067.1">
    <property type="nucleotide sequence ID" value="NZ_BAAATD010000012.1"/>
</dbReference>
<dbReference type="PROSITE" id="PS50075">
    <property type="entry name" value="CARRIER"/>
    <property type="match status" value="1"/>
</dbReference>
<dbReference type="Gene3D" id="3.40.47.10">
    <property type="match status" value="1"/>
</dbReference>
<dbReference type="CDD" id="cd00833">
    <property type="entry name" value="PKS"/>
    <property type="match status" value="1"/>
</dbReference>
<dbReference type="SMART" id="SM00823">
    <property type="entry name" value="PKS_PP"/>
    <property type="match status" value="1"/>
</dbReference>
<dbReference type="Pfam" id="PF02801">
    <property type="entry name" value="Ketoacyl-synt_C"/>
    <property type="match status" value="1"/>
</dbReference>
<dbReference type="PROSITE" id="PS00098">
    <property type="entry name" value="THIOLASE_1"/>
    <property type="match status" value="1"/>
</dbReference>
<dbReference type="SMART" id="SM00825">
    <property type="entry name" value="PKS_KS"/>
    <property type="match status" value="1"/>
</dbReference>
<keyword evidence="5" id="KW-0436">Ligase</keyword>
<dbReference type="SMART" id="SM00827">
    <property type="entry name" value="PKS_AT"/>
    <property type="match status" value="1"/>
</dbReference>
<dbReference type="EMBL" id="BAAATD010000012">
    <property type="protein sequence ID" value="GAA2625709.1"/>
    <property type="molecule type" value="Genomic_DNA"/>
</dbReference>
<dbReference type="SUPFAM" id="SSF52151">
    <property type="entry name" value="FabD/lysophospholipase-like"/>
    <property type="match status" value="1"/>
</dbReference>
<dbReference type="PROSITE" id="PS52004">
    <property type="entry name" value="KS3_2"/>
    <property type="match status" value="1"/>
</dbReference>
<evidence type="ECO:0000313" key="11">
    <source>
        <dbReference type="Proteomes" id="UP001501509"/>
    </source>
</evidence>
<dbReference type="Gene3D" id="3.40.50.1820">
    <property type="entry name" value="alpha/beta hydrolase"/>
    <property type="match status" value="1"/>
</dbReference>
<dbReference type="InterPro" id="IPR001031">
    <property type="entry name" value="Thioesterase"/>
</dbReference>
<dbReference type="InterPro" id="IPR016035">
    <property type="entry name" value="Acyl_Trfase/lysoPLipase"/>
</dbReference>
<organism evidence="10 11">
    <name type="scientific">Actinomadura fulvescens</name>
    <dbReference type="NCBI Taxonomy" id="46160"/>
    <lineage>
        <taxon>Bacteria</taxon>
        <taxon>Bacillati</taxon>
        <taxon>Actinomycetota</taxon>
        <taxon>Actinomycetes</taxon>
        <taxon>Streptosporangiales</taxon>
        <taxon>Thermomonosporaceae</taxon>
        <taxon>Actinomadura</taxon>
    </lineage>
</organism>
<dbReference type="InterPro" id="IPR014030">
    <property type="entry name" value="Ketoacyl_synth_N"/>
</dbReference>
<keyword evidence="3" id="KW-0596">Phosphopantetheine</keyword>
<protein>
    <recommendedName>
        <fullName evidence="12">Polyketide synthase</fullName>
    </recommendedName>
</protein>
<name>A0ABN3QG74_9ACTN</name>
<dbReference type="InterPro" id="IPR009081">
    <property type="entry name" value="PP-bd_ACP"/>
</dbReference>
<reference evidence="10 11" key="1">
    <citation type="journal article" date="2019" name="Int. J. Syst. Evol. Microbiol.">
        <title>The Global Catalogue of Microorganisms (GCM) 10K type strain sequencing project: providing services to taxonomists for standard genome sequencing and annotation.</title>
        <authorList>
            <consortium name="The Broad Institute Genomics Platform"/>
            <consortium name="The Broad Institute Genome Sequencing Center for Infectious Disease"/>
            <person name="Wu L."/>
            <person name="Ma J."/>
        </authorList>
    </citation>
    <scope>NUCLEOTIDE SEQUENCE [LARGE SCALE GENOMIC DNA]</scope>
    <source>
        <strain evidence="10 11">JCM 6833</strain>
    </source>
</reference>
<dbReference type="SUPFAM" id="SSF55048">
    <property type="entry name" value="Probable ACP-binding domain of malonyl-CoA ACP transacylase"/>
    <property type="match status" value="1"/>
</dbReference>
<dbReference type="PROSITE" id="PS00012">
    <property type="entry name" value="PHOSPHOPANTETHEINE"/>
    <property type="match status" value="1"/>
</dbReference>
<dbReference type="Pfam" id="PF16197">
    <property type="entry name" value="KAsynt_C_assoc"/>
    <property type="match status" value="1"/>
</dbReference>
<evidence type="ECO:0000256" key="1">
    <source>
        <dbReference type="ARBA" id="ARBA00001957"/>
    </source>
</evidence>
<dbReference type="InterPro" id="IPR006162">
    <property type="entry name" value="Ppantetheine_attach_site"/>
</dbReference>
<dbReference type="Gene3D" id="3.30.559.10">
    <property type="entry name" value="Chloramphenicol acetyltransferase-like domain"/>
    <property type="match status" value="1"/>
</dbReference>
<dbReference type="InterPro" id="IPR018201">
    <property type="entry name" value="Ketoacyl_synth_AS"/>
</dbReference>
<dbReference type="InterPro" id="IPR057326">
    <property type="entry name" value="KR_dom"/>
</dbReference>
<comment type="pathway">
    <text evidence="2">Siderophore biosynthesis.</text>
</comment>
<dbReference type="Gene3D" id="3.40.50.720">
    <property type="entry name" value="NAD(P)-binding Rossmann-like Domain"/>
    <property type="match status" value="1"/>
</dbReference>
<dbReference type="SUPFAM" id="SSF47336">
    <property type="entry name" value="ACP-like"/>
    <property type="match status" value="1"/>
</dbReference>
<dbReference type="InterPro" id="IPR020615">
    <property type="entry name" value="Thiolase_acyl_enz_int_AS"/>
</dbReference>
<evidence type="ECO:0000256" key="3">
    <source>
        <dbReference type="ARBA" id="ARBA00022450"/>
    </source>
</evidence>
<dbReference type="InterPro" id="IPR014031">
    <property type="entry name" value="Ketoacyl_synth_C"/>
</dbReference>
<feature type="domain" description="Ketosynthase family 3 (KS3)" evidence="9">
    <location>
        <begin position="1"/>
        <end position="425"/>
    </location>
</feature>
<dbReference type="Pfam" id="PF08659">
    <property type="entry name" value="KR"/>
    <property type="match status" value="1"/>
</dbReference>
<dbReference type="SUPFAM" id="SSF53901">
    <property type="entry name" value="Thiolase-like"/>
    <property type="match status" value="1"/>
</dbReference>
<evidence type="ECO:0000256" key="7">
    <source>
        <dbReference type="SAM" id="MobiDB-lite"/>
    </source>
</evidence>
<gene>
    <name evidence="10" type="ORF">GCM10010411_73110</name>
</gene>
<dbReference type="InterPro" id="IPR016036">
    <property type="entry name" value="Malonyl_transacylase_ACP-bd"/>
</dbReference>
<dbReference type="InterPro" id="IPR020841">
    <property type="entry name" value="PKS_Beta-ketoAc_synthase_dom"/>
</dbReference>
<sequence length="2137" mass="227259">MIAVTGLACRFPGAPDANAFWNLLAEEREGLTRLDEDRLAAAGVSRRLRRDPAYIPVAGLIEGQDLFDPEPFGLTDAEAALLDPQHRLFLECSWEALEQAGHGGGRGAGAVGVFAGAAQSAYLASNLASRWDPTGGGADPAGSLLTAIATQTDYLPSQVAYRLDLTGPAVAVNSACSTSLVAVHLAAQSLLAGECDTGLAGGVSLIVPQGRGYLSTPDGIYSEDGKIRPFSAHGTGIVYTQGAGVVVLRRLQDALDDGDPILAVLHGSAVNNDGAVKTGFTAPSVRGQARVLAEALAVAGLEPRQIGYVEAHGTGTRLGDPIEVSALRRVFGDTGPAWCGLGSVKSNIGHTNSAAGIASFIKTVLAVRNRIQPASLHAEPINDLLGLAGSPFDVVTKTRSWDGPPMAGVSSFGIGGTNAHAIVGPAPSRAEPPIDERPHPLVLSAHNRAALEGMVADLADWADDSTATAADVAFTLQTGRSHYGHRLAVTAGDGDLGAVLRKATVAAEPVTVPPKVIFAFPGGGSAHVGMGSALYDTEPFFAAQVDECAALFEAHLGFDIQAVIRGDEGEISGPIHGLPALFTVSLATARLLETWAVRPDVVLGHSLGEYTAAVVSGALALDDAVHLVAVRSLAMADAAGDGAMLAVPLGEAPTRTLLLAHPDVDLAVVNGAEACVVSGPRAAVETLEKALQDTGLKPTRLRFDGAAHSRLVEPALPRLQAAAMGLRSTAVPSIPVVSSLTGAAVTGEFGSADHWVRQLREPVRFSDALHAAAGTAGDEGSPGEPIVVHVGPGTVLAALARGHGLAALTTLEDGEPGALYAAVGRLWTQGVDVDFAAMHRSGRRRIAAPGYRFQRRRLWIEPEATPARAVDEPDESEPLQIPVWSQVPPLNPVAATGRWIVAGDDTDALIEALSAAGAQPVRLAQAAERSAEAWTGLIVVDDAGRERRHDPDAVGEGVLRYADLAARFLTGDHSATLFLQVTREAHRVNDGDRPSPATAALHSLPRVIAQEQPGVRWRILDVGADADIAKVVPAEVSDLVASATSGDEIAIRGGTRWKRTLVPWHPAHATWGQGRDGTSAALIIGGLGDVGLTTAVHLANKGMRVVVTTRGDVDETRTVAGKAVEVRRLDAADTEGTARLLDELSADGALELVVHAAGVVATADLQPMRAVGPEQLTGHLHSKVEGVLALGTAIDRLPAARRPREVVLMSSAGTLVGGIGMGPYCAANRFLDAFAEEQSGQPHATTRWTSVVWDVWKVGPPGTERTVRLSYALGATTGMTALDRILAGTHGPPVVAVSTTDLRERAAKAAYTEPRAARTDQATSDLSDVEREVASLWSRLLGVDVTSADADFFSLGGHSLLATRMLAALRETYGTELRLRDLLASSTVSGLADLLTSQEETAEPEPAATKPVPVPSTDDGTFPMTRVQHAYWVGREGGYALGDIACSFYLEYDCADLDLARYERAWRQVIARHPMLRAIATRQGRFQVLDHVPPYRIRVHDLTAADAGAREERLSRLRARISRDTGPPDRWPLVQVQAARLPGGRVRLFIGVDVLICDAGSYWIIDREIRHHYENPDEPLPEPGIDFAACARALDQVKESAGWERVARYWRDRLNDLPGPPALPVDAGFTGSPRFVRRTARLDTEAWKALRDEAARRAVTPTSVLLTAFAETLAHWSGDVRFALTLTLFDRPPIHPDIDKVVGDFTSLLLHEVDRREPGTFGEHVRRAQQRLFADLDHRAYSALDLLAERGAGSVPVVFTSALGLEDLVGGEPDLQWVGEQVHALSQTPQTWLDHQVLVQRGELLLQWDAVEGLLPADQVDEAFDAYVARLRDLASDPSTWDTDPATEGEGDEDILVPLRDGTGDRTLFLLHPSGGDVLCYAELSRLLDERFPIVALTDPALAGLQPPEGLRALAQRYKEAIRRHDPHGPYLLGGWSMGGSLGHEVARRLSADGADVELLLMLDSNDPTYITSVSGDENVEALLRMLGAFEAYLGVDLGAGNVDARGSMAALPAHVLWDEAAARLREHRLLGRKEDLHDRVAVFARHLRGLAGHTPEPLRDERTHVLLVRAERRATRNSGIGMGVDDTPPGLNDLGWRRHVNGPLEVHGVDADHYSLLRPPAVTRLAELINAALRRL</sequence>
<dbReference type="Pfam" id="PF00698">
    <property type="entry name" value="Acyl_transf_1"/>
    <property type="match status" value="1"/>
</dbReference>
<comment type="cofactor">
    <cofactor evidence="1">
        <name>pantetheine 4'-phosphate</name>
        <dbReference type="ChEBI" id="CHEBI:47942"/>
    </cofactor>
</comment>
<dbReference type="Pfam" id="PF00668">
    <property type="entry name" value="Condensation"/>
    <property type="match status" value="1"/>
</dbReference>
<dbReference type="InterPro" id="IPR013968">
    <property type="entry name" value="PKS_KR"/>
</dbReference>
<dbReference type="InterPro" id="IPR020806">
    <property type="entry name" value="PKS_PP-bd"/>
</dbReference>
<proteinExistence type="predicted"/>
<dbReference type="InterPro" id="IPR001242">
    <property type="entry name" value="Condensation_dom"/>
</dbReference>
<dbReference type="PANTHER" id="PTHR43775">
    <property type="entry name" value="FATTY ACID SYNTHASE"/>
    <property type="match status" value="1"/>
</dbReference>
<feature type="region of interest" description="Disordered" evidence="7">
    <location>
        <begin position="1397"/>
        <end position="1420"/>
    </location>
</feature>
<evidence type="ECO:0000256" key="6">
    <source>
        <dbReference type="ARBA" id="ARBA00022679"/>
    </source>
</evidence>
<dbReference type="PANTHER" id="PTHR43775:SF37">
    <property type="entry name" value="SI:DKEY-61P9.11"/>
    <property type="match status" value="1"/>
</dbReference>
<evidence type="ECO:0000313" key="10">
    <source>
        <dbReference type="EMBL" id="GAA2625709.1"/>
    </source>
</evidence>
<evidence type="ECO:0008006" key="12">
    <source>
        <dbReference type="Google" id="ProtNLM"/>
    </source>
</evidence>
<dbReference type="InterPro" id="IPR032821">
    <property type="entry name" value="PKS_assoc"/>
</dbReference>
<dbReference type="Gene3D" id="1.10.1200.10">
    <property type="entry name" value="ACP-like"/>
    <property type="match status" value="1"/>
</dbReference>
<dbReference type="Pfam" id="PF00109">
    <property type="entry name" value="ketoacyl-synt"/>
    <property type="match status" value="1"/>
</dbReference>
<dbReference type="SUPFAM" id="SSF53474">
    <property type="entry name" value="alpha/beta-Hydrolases"/>
    <property type="match status" value="1"/>
</dbReference>
<dbReference type="SUPFAM" id="SSF51735">
    <property type="entry name" value="NAD(P)-binding Rossmann-fold domains"/>
    <property type="match status" value="2"/>
</dbReference>
<dbReference type="InterPro" id="IPR016039">
    <property type="entry name" value="Thiolase-like"/>
</dbReference>
<comment type="caution">
    <text evidence="10">The sequence shown here is derived from an EMBL/GenBank/DDBJ whole genome shotgun (WGS) entry which is preliminary data.</text>
</comment>
<dbReference type="InterPro" id="IPR023213">
    <property type="entry name" value="CAT-like_dom_sf"/>
</dbReference>
<evidence type="ECO:0000256" key="5">
    <source>
        <dbReference type="ARBA" id="ARBA00022598"/>
    </source>
</evidence>
<dbReference type="SMART" id="SM00824">
    <property type="entry name" value="PKS_TE"/>
    <property type="match status" value="1"/>
</dbReference>
<evidence type="ECO:0000259" key="9">
    <source>
        <dbReference type="PROSITE" id="PS52004"/>
    </source>
</evidence>
<dbReference type="SMART" id="SM00822">
    <property type="entry name" value="PKS_KR"/>
    <property type="match status" value="1"/>
</dbReference>
<dbReference type="Gene3D" id="3.30.70.3290">
    <property type="match status" value="1"/>
</dbReference>
<evidence type="ECO:0000256" key="4">
    <source>
        <dbReference type="ARBA" id="ARBA00022553"/>
    </source>
</evidence>